<reference evidence="2 3" key="1">
    <citation type="journal article" date="2019" name="Commun. Biol.">
        <title>The bagworm genome reveals a unique fibroin gene that provides high tensile strength.</title>
        <authorList>
            <person name="Kono N."/>
            <person name="Nakamura H."/>
            <person name="Ohtoshi R."/>
            <person name="Tomita M."/>
            <person name="Numata K."/>
            <person name="Arakawa K."/>
        </authorList>
    </citation>
    <scope>NUCLEOTIDE SEQUENCE [LARGE SCALE GENOMIC DNA]</scope>
</reference>
<evidence type="ECO:0000313" key="2">
    <source>
        <dbReference type="EMBL" id="GBP69355.1"/>
    </source>
</evidence>
<dbReference type="EMBL" id="BGZK01001038">
    <property type="protein sequence ID" value="GBP69355.1"/>
    <property type="molecule type" value="Genomic_DNA"/>
</dbReference>
<dbReference type="AlphaFoldDB" id="A0A4C1Y4P1"/>
<dbReference type="Proteomes" id="UP000299102">
    <property type="component" value="Unassembled WGS sequence"/>
</dbReference>
<proteinExistence type="predicted"/>
<organism evidence="2 3">
    <name type="scientific">Eumeta variegata</name>
    <name type="common">Bagworm moth</name>
    <name type="synonym">Eumeta japonica</name>
    <dbReference type="NCBI Taxonomy" id="151549"/>
    <lineage>
        <taxon>Eukaryota</taxon>
        <taxon>Metazoa</taxon>
        <taxon>Ecdysozoa</taxon>
        <taxon>Arthropoda</taxon>
        <taxon>Hexapoda</taxon>
        <taxon>Insecta</taxon>
        <taxon>Pterygota</taxon>
        <taxon>Neoptera</taxon>
        <taxon>Endopterygota</taxon>
        <taxon>Lepidoptera</taxon>
        <taxon>Glossata</taxon>
        <taxon>Ditrysia</taxon>
        <taxon>Tineoidea</taxon>
        <taxon>Psychidae</taxon>
        <taxon>Oiketicinae</taxon>
        <taxon>Eumeta</taxon>
    </lineage>
</organism>
<feature type="region of interest" description="Disordered" evidence="1">
    <location>
        <begin position="1"/>
        <end position="61"/>
    </location>
</feature>
<name>A0A4C1Y4P1_EUMVA</name>
<keyword evidence="3" id="KW-1185">Reference proteome</keyword>
<feature type="compositionally biased region" description="Acidic residues" evidence="1">
    <location>
        <begin position="13"/>
        <end position="24"/>
    </location>
</feature>
<sequence length="117" mass="12907">MTPMTILSMISSSDDDDDDDDDDDHSQPTLQLPTHRRVSPASSSLAVAATTRPPGTRGAAGRDVTVLEFDWWWRRALRIGERAGEDATGFRRRQQRQSAPLALESGWSHCGADRKTG</sequence>
<evidence type="ECO:0000313" key="3">
    <source>
        <dbReference type="Proteomes" id="UP000299102"/>
    </source>
</evidence>
<accession>A0A4C1Y4P1</accession>
<protein>
    <submittedName>
        <fullName evidence="2">Uncharacterized protein</fullName>
    </submittedName>
</protein>
<comment type="caution">
    <text evidence="2">The sequence shown here is derived from an EMBL/GenBank/DDBJ whole genome shotgun (WGS) entry which is preliminary data.</text>
</comment>
<gene>
    <name evidence="2" type="ORF">EVAR_53432_1</name>
</gene>
<evidence type="ECO:0000256" key="1">
    <source>
        <dbReference type="SAM" id="MobiDB-lite"/>
    </source>
</evidence>
<feature type="region of interest" description="Disordered" evidence="1">
    <location>
        <begin position="83"/>
        <end position="117"/>
    </location>
</feature>
<feature type="compositionally biased region" description="Low complexity" evidence="1">
    <location>
        <begin position="39"/>
        <end position="49"/>
    </location>
</feature>